<evidence type="ECO:0000256" key="6">
    <source>
        <dbReference type="ARBA" id="ARBA00022989"/>
    </source>
</evidence>
<keyword evidence="6 8" id="KW-1133">Transmembrane helix</keyword>
<evidence type="ECO:0000256" key="3">
    <source>
        <dbReference type="ARBA" id="ARBA00022679"/>
    </source>
</evidence>
<reference evidence="11" key="1">
    <citation type="submission" date="2016-10" db="EMBL/GenBank/DDBJ databases">
        <authorList>
            <person name="Varghese N."/>
        </authorList>
    </citation>
    <scope>NUCLEOTIDE SEQUENCE [LARGE SCALE GENOMIC DNA]</scope>
    <source>
        <strain evidence="11">HL 19</strain>
    </source>
</reference>
<dbReference type="PANTHER" id="PTHR48090:SF3">
    <property type="entry name" value="UNDECAPRENYL-PHOSPHATE 4-DEOXY-4-FORMAMIDO-L-ARABINOSE TRANSFERASE"/>
    <property type="match status" value="1"/>
</dbReference>
<evidence type="ECO:0000256" key="7">
    <source>
        <dbReference type="ARBA" id="ARBA00023136"/>
    </source>
</evidence>
<gene>
    <name evidence="10" type="ORF">SAMN05661077_0540</name>
</gene>
<evidence type="ECO:0000313" key="10">
    <source>
        <dbReference type="EMBL" id="SCX81247.1"/>
    </source>
</evidence>
<keyword evidence="2" id="KW-0328">Glycosyltransferase</keyword>
<dbReference type="GO" id="GO:0099621">
    <property type="term" value="F:undecaprenyl-phosphate 4-deoxy-4-formamido-L-arabinose transferase activity"/>
    <property type="evidence" value="ECO:0007669"/>
    <property type="project" value="TreeGrafter"/>
</dbReference>
<keyword evidence="4 8" id="KW-0812">Transmembrane</keyword>
<name>A0A0P9CUD9_9GAMM</name>
<keyword evidence="1" id="KW-1003">Cell membrane</keyword>
<dbReference type="InterPro" id="IPR050256">
    <property type="entry name" value="Glycosyltransferase_2"/>
</dbReference>
<evidence type="ECO:0000256" key="8">
    <source>
        <dbReference type="SAM" id="Phobius"/>
    </source>
</evidence>
<organism evidence="10 11">
    <name type="scientific">Thiohalorhabdus denitrificans</name>
    <dbReference type="NCBI Taxonomy" id="381306"/>
    <lineage>
        <taxon>Bacteria</taxon>
        <taxon>Pseudomonadati</taxon>
        <taxon>Pseudomonadota</taxon>
        <taxon>Gammaproteobacteria</taxon>
        <taxon>Thiohalorhabdales</taxon>
        <taxon>Thiohalorhabdaceae</taxon>
        <taxon>Thiohalorhabdus</taxon>
    </lineage>
</organism>
<keyword evidence="5" id="KW-0448">Lipopolysaccharide biosynthesis</keyword>
<protein>
    <submittedName>
        <fullName evidence="10">Glycosyltransferase involved in cell wall bisynthesis</fullName>
    </submittedName>
</protein>
<feature type="transmembrane region" description="Helical" evidence="8">
    <location>
        <begin position="264"/>
        <end position="289"/>
    </location>
</feature>
<evidence type="ECO:0000313" key="11">
    <source>
        <dbReference type="Proteomes" id="UP000183104"/>
    </source>
</evidence>
<feature type="transmembrane region" description="Helical" evidence="8">
    <location>
        <begin position="230"/>
        <end position="252"/>
    </location>
</feature>
<dbReference type="CDD" id="cd04187">
    <property type="entry name" value="DPM1_like_bac"/>
    <property type="match status" value="1"/>
</dbReference>
<dbReference type="InterPro" id="IPR029044">
    <property type="entry name" value="Nucleotide-diphossugar_trans"/>
</dbReference>
<dbReference type="GO" id="GO:0005886">
    <property type="term" value="C:plasma membrane"/>
    <property type="evidence" value="ECO:0007669"/>
    <property type="project" value="TreeGrafter"/>
</dbReference>
<dbReference type="RefSeq" id="WP_054966325.1">
    <property type="nucleotide sequence ID" value="NZ_FMUN01000001.1"/>
</dbReference>
<dbReference type="PATRIC" id="fig|381306.5.peg.513"/>
<feature type="domain" description="Glycosyltransferase 2-like" evidence="9">
    <location>
        <begin position="4"/>
        <end position="163"/>
    </location>
</feature>
<dbReference type="SUPFAM" id="SSF53448">
    <property type="entry name" value="Nucleotide-diphospho-sugar transferases"/>
    <property type="match status" value="1"/>
</dbReference>
<evidence type="ECO:0000259" key="9">
    <source>
        <dbReference type="Pfam" id="PF00535"/>
    </source>
</evidence>
<dbReference type="PANTHER" id="PTHR48090">
    <property type="entry name" value="UNDECAPRENYL-PHOSPHATE 4-DEOXY-4-FORMAMIDO-L-ARABINOSE TRANSFERASE-RELATED"/>
    <property type="match status" value="1"/>
</dbReference>
<evidence type="ECO:0000256" key="2">
    <source>
        <dbReference type="ARBA" id="ARBA00022676"/>
    </source>
</evidence>
<keyword evidence="3 10" id="KW-0808">Transferase</keyword>
<keyword evidence="7 8" id="KW-0472">Membrane</keyword>
<sequence>MKLSVVIPVMDEKGNIRPLLENLREVLAGLDHEVIFVDDGSRDGTAEAIKALADARIRVLVLSRNYGQTTAMAAGIDAARGDYIATLDGDLQNDPEDIPRMVERMEREGWDVVAGTRKGRQDGWLSRKLPSKAGNLLIGRLTGIQLSDYGCTLKVFRAETAKNLGLYGELHRFIPVLANLQGARITEMDVRHHPRVSGQSKYGLGRAMRVLSDLALMVFLQKYSSRPMHLFGSSGLVVLAGGLLVDLYLVLLKMLGETIGTRPLLFLGFLLTVVGFQLITTGFLAELMMRTYYESQKKRPYRVKEEFVGSG</sequence>
<dbReference type="OrthoDB" id="9811884at2"/>
<evidence type="ECO:0000256" key="5">
    <source>
        <dbReference type="ARBA" id="ARBA00022985"/>
    </source>
</evidence>
<dbReference type="Gene3D" id="3.90.550.10">
    <property type="entry name" value="Spore Coat Polysaccharide Biosynthesis Protein SpsA, Chain A"/>
    <property type="match status" value="1"/>
</dbReference>
<dbReference type="STRING" id="381306.AN478_09320"/>
<dbReference type="Proteomes" id="UP000183104">
    <property type="component" value="Unassembled WGS sequence"/>
</dbReference>
<accession>A0A0P9CUD9</accession>
<proteinExistence type="predicted"/>
<evidence type="ECO:0000256" key="4">
    <source>
        <dbReference type="ARBA" id="ARBA00022692"/>
    </source>
</evidence>
<dbReference type="InterPro" id="IPR001173">
    <property type="entry name" value="Glyco_trans_2-like"/>
</dbReference>
<evidence type="ECO:0000256" key="1">
    <source>
        <dbReference type="ARBA" id="ARBA00022475"/>
    </source>
</evidence>
<keyword evidence="11" id="KW-1185">Reference proteome</keyword>
<dbReference type="AlphaFoldDB" id="A0A0P9CUD9"/>
<dbReference type="Pfam" id="PF00535">
    <property type="entry name" value="Glycos_transf_2"/>
    <property type="match status" value="1"/>
</dbReference>
<dbReference type="GO" id="GO:0009103">
    <property type="term" value="P:lipopolysaccharide biosynthetic process"/>
    <property type="evidence" value="ECO:0007669"/>
    <property type="project" value="UniProtKB-KW"/>
</dbReference>
<dbReference type="EMBL" id="FMUN01000001">
    <property type="protein sequence ID" value="SCX81247.1"/>
    <property type="molecule type" value="Genomic_DNA"/>
</dbReference>